<dbReference type="RefSeq" id="WP_087487418.1">
    <property type="nucleotide sequence ID" value="NZ_CP015579.1"/>
</dbReference>
<feature type="domain" description="Enoyl reductase (ER)" evidence="4">
    <location>
        <begin position="10"/>
        <end position="337"/>
    </location>
</feature>
<dbReference type="SUPFAM" id="SSF50129">
    <property type="entry name" value="GroES-like"/>
    <property type="match status" value="1"/>
</dbReference>
<evidence type="ECO:0000313" key="7">
    <source>
        <dbReference type="Proteomes" id="UP000195729"/>
    </source>
</evidence>
<evidence type="ECO:0000256" key="1">
    <source>
        <dbReference type="ARBA" id="ARBA00022857"/>
    </source>
</evidence>
<dbReference type="InterPro" id="IPR002328">
    <property type="entry name" value="ADH_Zn_CS"/>
</dbReference>
<dbReference type="AlphaFoldDB" id="A0A1Y0LG41"/>
<dbReference type="Pfam" id="PF00107">
    <property type="entry name" value="ADH_zinc_N"/>
    <property type="match status" value="1"/>
</dbReference>
<dbReference type="GO" id="GO:0008270">
    <property type="term" value="F:zinc ion binding"/>
    <property type="evidence" value="ECO:0007669"/>
    <property type="project" value="InterPro"/>
</dbReference>
<dbReference type="InterPro" id="IPR013149">
    <property type="entry name" value="ADH-like_C"/>
</dbReference>
<dbReference type="PANTHER" id="PTHR44154">
    <property type="entry name" value="QUINONE OXIDOREDUCTASE"/>
    <property type="match status" value="1"/>
</dbReference>
<evidence type="ECO:0000313" key="8">
    <source>
        <dbReference type="Proteomes" id="UP000195814"/>
    </source>
</evidence>
<dbReference type="EMBL" id="CP015579">
    <property type="protein sequence ID" value="ARU93034.1"/>
    <property type="molecule type" value="Genomic_DNA"/>
</dbReference>
<reference evidence="7 8" key="1">
    <citation type="submission" date="2016-05" db="EMBL/GenBank/DDBJ databases">
        <title>Complete genome sequence of two 2,5-diketo-D-glunonic acid producing strain Tatumella citrea.</title>
        <authorList>
            <person name="Duan C."/>
            <person name="Yang J."/>
            <person name="Yang S."/>
        </authorList>
    </citation>
    <scope>NUCLEOTIDE SEQUENCE [LARGE SCALE GENOMIC DNA]</scope>
    <source>
        <strain evidence="6 7">ATCC 39140</strain>
        <strain evidence="5 8">DSM 13699</strain>
    </source>
</reference>
<evidence type="ECO:0000259" key="4">
    <source>
        <dbReference type="SMART" id="SM00829"/>
    </source>
</evidence>
<proteinExistence type="inferred from homology"/>
<evidence type="ECO:0000256" key="3">
    <source>
        <dbReference type="RuleBase" id="RU361277"/>
    </source>
</evidence>
<organism evidence="5 8">
    <name type="scientific">Tatumella citrea</name>
    <name type="common">Pantoea citrea</name>
    <dbReference type="NCBI Taxonomy" id="53336"/>
    <lineage>
        <taxon>Bacteria</taxon>
        <taxon>Pseudomonadati</taxon>
        <taxon>Pseudomonadota</taxon>
        <taxon>Gammaproteobacteria</taxon>
        <taxon>Enterobacterales</taxon>
        <taxon>Erwiniaceae</taxon>
        <taxon>Tatumella</taxon>
    </lineage>
</organism>
<accession>A0A1Y0LG41</accession>
<dbReference type="InterPro" id="IPR011032">
    <property type="entry name" value="GroES-like_sf"/>
</dbReference>
<dbReference type="InterPro" id="IPR013154">
    <property type="entry name" value="ADH-like_N"/>
</dbReference>
<dbReference type="SUPFAM" id="SSF51735">
    <property type="entry name" value="NAD(P)-binding Rossmann-fold domains"/>
    <property type="match status" value="1"/>
</dbReference>
<keyword evidence="7" id="KW-1185">Reference proteome</keyword>
<dbReference type="InterPro" id="IPR020843">
    <property type="entry name" value="ER"/>
</dbReference>
<keyword evidence="2" id="KW-0560">Oxidoreductase</keyword>
<evidence type="ECO:0000313" key="6">
    <source>
        <dbReference type="EMBL" id="ARU97072.1"/>
    </source>
</evidence>
<sequence>MKAIILKDFGLPSQLVIRDTALPEVPAGHVLIEIQASGICHHDILHRQGRLPHARKGVVLGHEASGIIRRAGSEVDNRKPGDRVVIYQRRFCGKCPFCLAGRHDLCKALGAPSVDTEGSYAEFISVPAVSTVLLPDNISFKDAALASCPIATSLRAINLSQLKAGETVLINGASGGLGSHQILLAKAFGATVIAVTRDPNKAGFLSSLGADQVIVSPDNQYAAEVWKLTEKQGVQVALDNTAVSLPETLRGMTHGGRVILLGNINPHDINISPGLLIGRRLSLQGSGSATLAEVNQSLALISRGIIKPIIHQVMEFNDVAAAHQLLETSDITGRIVLQGWK</sequence>
<dbReference type="GO" id="GO:0016616">
    <property type="term" value="F:oxidoreductase activity, acting on the CH-OH group of donors, NAD or NADP as acceptor"/>
    <property type="evidence" value="ECO:0007669"/>
    <property type="project" value="UniProtKB-ARBA"/>
</dbReference>
<dbReference type="Gene3D" id="3.90.180.10">
    <property type="entry name" value="Medium-chain alcohol dehydrogenases, catalytic domain"/>
    <property type="match status" value="1"/>
</dbReference>
<dbReference type="Pfam" id="PF08240">
    <property type="entry name" value="ADH_N"/>
    <property type="match status" value="1"/>
</dbReference>
<protein>
    <submittedName>
        <fullName evidence="5">Alcohol dehydrogenase</fullName>
    </submittedName>
</protein>
<keyword evidence="3" id="KW-0479">Metal-binding</keyword>
<dbReference type="SMART" id="SM00829">
    <property type="entry name" value="PKS_ER"/>
    <property type="match status" value="1"/>
</dbReference>
<dbReference type="PROSITE" id="PS00059">
    <property type="entry name" value="ADH_ZINC"/>
    <property type="match status" value="1"/>
</dbReference>
<evidence type="ECO:0000256" key="2">
    <source>
        <dbReference type="ARBA" id="ARBA00023002"/>
    </source>
</evidence>
<dbReference type="EMBL" id="CP015581">
    <property type="protein sequence ID" value="ARU97072.1"/>
    <property type="molecule type" value="Genomic_DNA"/>
</dbReference>
<evidence type="ECO:0000313" key="5">
    <source>
        <dbReference type="EMBL" id="ARU93034.1"/>
    </source>
</evidence>
<dbReference type="PANTHER" id="PTHR44154:SF1">
    <property type="entry name" value="QUINONE OXIDOREDUCTASE"/>
    <property type="match status" value="1"/>
</dbReference>
<name>A0A1Y0LG41_TATCI</name>
<comment type="cofactor">
    <cofactor evidence="3">
        <name>Zn(2+)</name>
        <dbReference type="ChEBI" id="CHEBI:29105"/>
    </cofactor>
</comment>
<dbReference type="KEGG" id="tci:A7K98_04000"/>
<keyword evidence="1" id="KW-0521">NADP</keyword>
<dbReference type="OrthoDB" id="9773078at2"/>
<keyword evidence="3" id="KW-0862">Zinc</keyword>
<dbReference type="InterPro" id="IPR036291">
    <property type="entry name" value="NAD(P)-bd_dom_sf"/>
</dbReference>
<comment type="similarity">
    <text evidence="3">Belongs to the zinc-containing alcohol dehydrogenase family.</text>
</comment>
<dbReference type="Proteomes" id="UP000195729">
    <property type="component" value="Chromosome"/>
</dbReference>
<dbReference type="Proteomes" id="UP000195814">
    <property type="component" value="Chromosome"/>
</dbReference>
<dbReference type="InterPro" id="IPR051603">
    <property type="entry name" value="Zinc-ADH_QOR/CCCR"/>
</dbReference>
<gene>
    <name evidence="5" type="ORF">A7K98_04000</name>
    <name evidence="6" type="ORF">A7K99_04000</name>
</gene>